<evidence type="ECO:0000256" key="1">
    <source>
        <dbReference type="SAM" id="MobiDB-lite"/>
    </source>
</evidence>
<name>A0AAV8ZPX0_9CUCU</name>
<evidence type="ECO:0000313" key="3">
    <source>
        <dbReference type="Proteomes" id="UP001162156"/>
    </source>
</evidence>
<protein>
    <submittedName>
        <fullName evidence="2">Uncharacterized protein</fullName>
    </submittedName>
</protein>
<dbReference type="AlphaFoldDB" id="A0AAV8ZPX0"/>
<accession>A0AAV8ZPX0</accession>
<reference evidence="2" key="1">
    <citation type="journal article" date="2023" name="Insect Mol. Biol.">
        <title>Genome sequencing provides insights into the evolution of gene families encoding plant cell wall-degrading enzymes in longhorned beetles.</title>
        <authorList>
            <person name="Shin N.R."/>
            <person name="Okamura Y."/>
            <person name="Kirsch R."/>
            <person name="Pauchet Y."/>
        </authorList>
    </citation>
    <scope>NUCLEOTIDE SEQUENCE</scope>
    <source>
        <strain evidence="2">RBIC_L_NR</strain>
    </source>
</reference>
<sequence length="373" mass="42041">MGDQKSLATRKRLKIATTLGIVADWSFPLTKRDVSAVVQKFLDKQGKRVPIFKDNIPGDDFLNSFMTRNNLSIRIASNIKQSRVSVDQHNIISYFNNIREVLSDIDDENLYNYDEQYIQDDPGAKKAVVPRRAKRVEGVQNHTRTSMSLMVCGSANGDLLPPMVVYKAQNLYENWKIGKEQFPNLLSRLWNGISAAVGQNLISGFKATRLFPLNPQERIPGGIFDIDEAQIERQLDASVIELLQEHLRTGASRTKKEERQKDRNCKEISPPPQEMASNSGLSKPKSKEISPAEKRQTSKRSKNKTKDDSSCGICCVNWAYCKVGDEWIKCGKCHKWNCASCNAGSTDPFYNCVHCEDSSDEEIIDDSDADKVL</sequence>
<organism evidence="2 3">
    <name type="scientific">Rhamnusium bicolor</name>
    <dbReference type="NCBI Taxonomy" id="1586634"/>
    <lineage>
        <taxon>Eukaryota</taxon>
        <taxon>Metazoa</taxon>
        <taxon>Ecdysozoa</taxon>
        <taxon>Arthropoda</taxon>
        <taxon>Hexapoda</taxon>
        <taxon>Insecta</taxon>
        <taxon>Pterygota</taxon>
        <taxon>Neoptera</taxon>
        <taxon>Endopterygota</taxon>
        <taxon>Coleoptera</taxon>
        <taxon>Polyphaga</taxon>
        <taxon>Cucujiformia</taxon>
        <taxon>Chrysomeloidea</taxon>
        <taxon>Cerambycidae</taxon>
        <taxon>Lepturinae</taxon>
        <taxon>Rhagiini</taxon>
        <taxon>Rhamnusium</taxon>
    </lineage>
</organism>
<evidence type="ECO:0000313" key="2">
    <source>
        <dbReference type="EMBL" id="KAJ8967342.1"/>
    </source>
</evidence>
<keyword evidence="3" id="KW-1185">Reference proteome</keyword>
<feature type="compositionally biased region" description="Basic and acidic residues" evidence="1">
    <location>
        <begin position="250"/>
        <end position="266"/>
    </location>
</feature>
<dbReference type="EMBL" id="JANEYF010000866">
    <property type="protein sequence ID" value="KAJ8967342.1"/>
    <property type="molecule type" value="Genomic_DNA"/>
</dbReference>
<comment type="caution">
    <text evidence="2">The sequence shown here is derived from an EMBL/GenBank/DDBJ whole genome shotgun (WGS) entry which is preliminary data.</text>
</comment>
<feature type="region of interest" description="Disordered" evidence="1">
    <location>
        <begin position="250"/>
        <end position="309"/>
    </location>
</feature>
<gene>
    <name evidence="2" type="ORF">NQ314_002947</name>
</gene>
<feature type="compositionally biased region" description="Basic and acidic residues" evidence="1">
    <location>
        <begin position="285"/>
        <end position="296"/>
    </location>
</feature>
<proteinExistence type="predicted"/>
<dbReference type="Proteomes" id="UP001162156">
    <property type="component" value="Unassembled WGS sequence"/>
</dbReference>